<dbReference type="SUPFAM" id="SSF50998">
    <property type="entry name" value="Quinoprotein alcohol dehydrogenase-like"/>
    <property type="match status" value="1"/>
</dbReference>
<gene>
    <name evidence="9" type="ORF">GNLVRS02_ARAD1D05280g</name>
</gene>
<comment type="subcellular location">
    <subcellularLocation>
        <location evidence="1">Nucleus</location>
    </subcellularLocation>
</comment>
<proteinExistence type="inferred from homology"/>
<evidence type="ECO:0000256" key="1">
    <source>
        <dbReference type="ARBA" id="ARBA00004123"/>
    </source>
</evidence>
<feature type="domain" description="RSE1/DDB1/CPSF1 second beta-propeller" evidence="8">
    <location>
        <begin position="429"/>
        <end position="698"/>
    </location>
</feature>
<feature type="domain" description="RSE1/DDB1/CPSF1 first beta-propeller" evidence="7">
    <location>
        <begin position="14"/>
        <end position="360"/>
    </location>
</feature>
<dbReference type="GO" id="GO:0003676">
    <property type="term" value="F:nucleic acid binding"/>
    <property type="evidence" value="ECO:0007669"/>
    <property type="project" value="InterPro"/>
</dbReference>
<dbReference type="EMBL" id="HG937694">
    <property type="protein sequence ID" value="CDP37164.1"/>
    <property type="molecule type" value="Genomic_DNA"/>
</dbReference>
<keyword evidence="4" id="KW-0507">mRNA processing</keyword>
<evidence type="ECO:0000259" key="6">
    <source>
        <dbReference type="Pfam" id="PF03178"/>
    </source>
</evidence>
<keyword evidence="5" id="KW-0539">Nucleus</keyword>
<dbReference type="InterPro" id="IPR058543">
    <property type="entry name" value="Beta-prop_RSE1/DDB1/CPSF1_2nd"/>
</dbReference>
<sequence>MVEYLLTTVQEPSSVLAAVYASVLSFKERNLVLAKDSSLEIYNVSSEGLELVHSIPALGKITALASFRPTHKSSGSKKDPPLTDWLFVALDNGLCCTIAYDDGEFVILDHLLESFGRVSPSSGHFVAVDQSREFIALHSWQGYVSLFKLRPKPTDLIKAPSSARSKEDGMNMIFQSISDVNLELVTVIALKFVTGFSSSSCLAVLSLEAQQSKVLTLYSIGNNGTKISPIHDTNVPDDTQLLIPLPSGGFLICSPFSVMYYYRSSEDDSVESKMFPIDVDEQELTAFVVIDSTRVIIGTNGGQYLLLVLEYDGEIVKDIGYVPVGQSCPATSIVHLSGNYLFASSHFSHSVLFELDLKKQTIHQLVTIKNLAPISDVLPISEGATDKGISFILGSGGFHMGGLKRITRGRDVNEFVHIDIGSPIQNVWSPFEDTIVVSFLNQTTRAFRLNDGEAEDVTEDLGIEKNSHTIEVGVFTDTHNLAVVSSRRIYTSNRSYCPEMPLSFGSALTNAVVFCSGKQMGVVDANLELLTRHEFDREISAFDAIDGYAVVGFWNSKNIELRDTDNLSLLTSIEVSLDNDAPIRSLCIKRRQGGSLTITLGTGSGQLLLLDYTATTRKLRHDQTINLEPSPVSIHPVSENVILVDSNHRCSLLDLGGNNIIPVQLTNTELVSACSFRSNSSSTNLVAMASGSSIRVGSVSNWTSVGIQELQLNQLIHKLCHAPGGRGLIFILTVGLNPLSGAIKLVNSDTFEILDSYELEKQETGQCIVSILSEQISFRGVMVGTSIEEGTHDLGSEKGRVLLLTITKEQKIELVDSISVASSVYDLLYDEGDFSSPVTRVLASIGPIVQGISITPTGINEGFRISLLPERLFTSPSFTVAMSYDGKSIFFGDLLRGVGVSAIEEGELTSRSLQDRAFSTIDVEGIGENRFIASSMDGEVISGQSSTQGIVLTHKQAFSSPANVIKTVKLGPGMKPTEGVGSAVVLATTAGGVYLLWTISSDLYDRLLPIQTAIKDRIPGINYGNNREFKRYDFLL</sequence>
<name>A0A060T8Q8_BLAAD</name>
<dbReference type="InterPro" id="IPR050358">
    <property type="entry name" value="RSE1/DDB1/CFT1"/>
</dbReference>
<dbReference type="GO" id="GO:0005634">
    <property type="term" value="C:nucleus"/>
    <property type="evidence" value="ECO:0007669"/>
    <property type="project" value="UniProtKB-SubCell"/>
</dbReference>
<dbReference type="InterPro" id="IPR018846">
    <property type="entry name" value="Beta-prop_RSE1/DDB1/CPSF1_1st"/>
</dbReference>
<reference evidence="9" key="2">
    <citation type="submission" date="2014-06" db="EMBL/GenBank/DDBJ databases">
        <title>The complete genome of Blastobotrys (Arxula) adeninivorans LS3 - a yeast of biotechnological interest.</title>
        <authorList>
            <person name="Kunze G."/>
            <person name="Gaillardin C."/>
            <person name="Czernicka M."/>
            <person name="Durrens P."/>
            <person name="Martin T."/>
            <person name="Boer E."/>
            <person name="Gabaldon T."/>
            <person name="Cruz J."/>
            <person name="Talla E."/>
            <person name="Marck C."/>
            <person name="Goffeau A."/>
            <person name="Barbe V."/>
            <person name="Baret P."/>
            <person name="Baronian K."/>
            <person name="Beier S."/>
            <person name="Bleykasten C."/>
            <person name="Bode R."/>
            <person name="Casaregola S."/>
            <person name="Despons L."/>
            <person name="Fairhead C."/>
            <person name="Giersberg M."/>
            <person name="Gierski P."/>
            <person name="Hahnel U."/>
            <person name="Hartmann A."/>
            <person name="Jankowska D."/>
            <person name="Jubin C."/>
            <person name="Jung P."/>
            <person name="Lafontaine I."/>
            <person name="Leh-Louis V."/>
            <person name="Lemaire M."/>
            <person name="Marcet-Houben M."/>
            <person name="Mascher M."/>
            <person name="Morel G."/>
            <person name="Richard G.-F."/>
            <person name="Riechen J."/>
            <person name="Sacerdot C."/>
            <person name="Sarkar A."/>
            <person name="Savel G."/>
            <person name="Schacherer J."/>
            <person name="Sherman D."/>
            <person name="Straub M.-L."/>
            <person name="Stein N."/>
            <person name="Thierry A."/>
            <person name="Trautwein-Schult A."/>
            <person name="Westhof E."/>
            <person name="Worch S."/>
            <person name="Dujon B."/>
            <person name="Souciet J.-L."/>
            <person name="Wincker P."/>
            <person name="Scholz U."/>
            <person name="Neuveglise N."/>
        </authorList>
    </citation>
    <scope>NUCLEOTIDE SEQUENCE</scope>
    <source>
        <strain evidence="9">LS3</strain>
    </source>
</reference>
<dbReference type="PANTHER" id="PTHR10644">
    <property type="entry name" value="DNA REPAIR/RNA PROCESSING CPSF FAMILY"/>
    <property type="match status" value="1"/>
</dbReference>
<evidence type="ECO:0000256" key="3">
    <source>
        <dbReference type="ARBA" id="ARBA00014577"/>
    </source>
</evidence>
<dbReference type="InterPro" id="IPR015943">
    <property type="entry name" value="WD40/YVTN_repeat-like_dom_sf"/>
</dbReference>
<feature type="domain" description="RSE1/DDB1/CPSF1 C-terminal" evidence="6">
    <location>
        <begin position="742"/>
        <end position="1032"/>
    </location>
</feature>
<evidence type="ECO:0000256" key="4">
    <source>
        <dbReference type="ARBA" id="ARBA00022664"/>
    </source>
</evidence>
<dbReference type="InterPro" id="IPR011047">
    <property type="entry name" value="Quinoprotein_ADH-like_sf"/>
</dbReference>
<comment type="similarity">
    <text evidence="2">Belongs to the DDB1 family.</text>
</comment>
<evidence type="ECO:0000259" key="7">
    <source>
        <dbReference type="Pfam" id="PF10433"/>
    </source>
</evidence>
<dbReference type="Pfam" id="PF10433">
    <property type="entry name" value="Beta-prop_RSE1_1st"/>
    <property type="match status" value="1"/>
</dbReference>
<dbReference type="GO" id="GO:0006397">
    <property type="term" value="P:mRNA processing"/>
    <property type="evidence" value="ECO:0007669"/>
    <property type="project" value="UniProtKB-KW"/>
</dbReference>
<dbReference type="PhylomeDB" id="A0A060T8Q8"/>
<evidence type="ECO:0000256" key="2">
    <source>
        <dbReference type="ARBA" id="ARBA00007453"/>
    </source>
</evidence>
<dbReference type="Gene3D" id="2.130.10.10">
    <property type="entry name" value="YVTN repeat-like/Quinoprotein amine dehydrogenase"/>
    <property type="match status" value="3"/>
</dbReference>
<accession>A0A060T8Q8</accession>
<reference evidence="9" key="1">
    <citation type="submission" date="2014-02" db="EMBL/GenBank/DDBJ databases">
        <authorList>
            <person name="Genoscope - CEA"/>
        </authorList>
    </citation>
    <scope>NUCLEOTIDE SEQUENCE</scope>
    <source>
        <strain evidence="9">LS3</strain>
    </source>
</reference>
<dbReference type="Pfam" id="PF23726">
    <property type="entry name" value="Beta-prop_RSE1_2nd"/>
    <property type="match status" value="1"/>
</dbReference>
<dbReference type="InterPro" id="IPR004871">
    <property type="entry name" value="RSE1/DDB1/CPSF1_C"/>
</dbReference>
<organism evidence="9">
    <name type="scientific">Blastobotrys adeninivorans</name>
    <name type="common">Yeast</name>
    <name type="synonym">Arxula adeninivorans</name>
    <dbReference type="NCBI Taxonomy" id="409370"/>
    <lineage>
        <taxon>Eukaryota</taxon>
        <taxon>Fungi</taxon>
        <taxon>Dikarya</taxon>
        <taxon>Ascomycota</taxon>
        <taxon>Saccharomycotina</taxon>
        <taxon>Dipodascomycetes</taxon>
        <taxon>Dipodascales</taxon>
        <taxon>Trichomonascaceae</taxon>
        <taxon>Blastobotrys</taxon>
    </lineage>
</organism>
<evidence type="ECO:0000259" key="8">
    <source>
        <dbReference type="Pfam" id="PF23726"/>
    </source>
</evidence>
<evidence type="ECO:0000313" key="9">
    <source>
        <dbReference type="EMBL" id="CDP37164.1"/>
    </source>
</evidence>
<dbReference type="Pfam" id="PF03178">
    <property type="entry name" value="CPSF_A"/>
    <property type="match status" value="1"/>
</dbReference>
<dbReference type="AlphaFoldDB" id="A0A060T8Q8"/>
<evidence type="ECO:0000256" key="5">
    <source>
        <dbReference type="ARBA" id="ARBA00023242"/>
    </source>
</evidence>
<protein>
    <recommendedName>
        <fullName evidence="3">DNA damage-binding protein 1</fullName>
    </recommendedName>
</protein>